<dbReference type="SUPFAM" id="SSF46785">
    <property type="entry name" value="Winged helix' DNA-binding domain"/>
    <property type="match status" value="1"/>
</dbReference>
<proteinExistence type="predicted"/>
<evidence type="ECO:0000256" key="2">
    <source>
        <dbReference type="ARBA" id="ARBA00023125"/>
    </source>
</evidence>
<accession>A0ABU5SPP9</accession>
<evidence type="ECO:0000256" key="3">
    <source>
        <dbReference type="ARBA" id="ARBA00023163"/>
    </source>
</evidence>
<dbReference type="PROSITE" id="PS51118">
    <property type="entry name" value="HTH_HXLR"/>
    <property type="match status" value="1"/>
</dbReference>
<keyword evidence="6" id="KW-1185">Reference proteome</keyword>
<keyword evidence="3" id="KW-0804">Transcription</keyword>
<organism evidence="5 6">
    <name type="scientific">Arcicella lustrica</name>
    <dbReference type="NCBI Taxonomy" id="2984196"/>
    <lineage>
        <taxon>Bacteria</taxon>
        <taxon>Pseudomonadati</taxon>
        <taxon>Bacteroidota</taxon>
        <taxon>Cytophagia</taxon>
        <taxon>Cytophagales</taxon>
        <taxon>Flectobacillaceae</taxon>
        <taxon>Arcicella</taxon>
    </lineage>
</organism>
<evidence type="ECO:0000313" key="6">
    <source>
        <dbReference type="Proteomes" id="UP001302222"/>
    </source>
</evidence>
<dbReference type="InterPro" id="IPR036390">
    <property type="entry name" value="WH_DNA-bd_sf"/>
</dbReference>
<evidence type="ECO:0000313" key="5">
    <source>
        <dbReference type="EMBL" id="MEA5429233.1"/>
    </source>
</evidence>
<dbReference type="Proteomes" id="UP001302222">
    <property type="component" value="Unassembled WGS sequence"/>
</dbReference>
<keyword evidence="1" id="KW-0805">Transcription regulation</keyword>
<reference evidence="5 6" key="1">
    <citation type="submission" date="2023-12" db="EMBL/GenBank/DDBJ databases">
        <title>Novel species of the genus Arcicella isolated from rivers.</title>
        <authorList>
            <person name="Lu H."/>
        </authorList>
    </citation>
    <scope>NUCLEOTIDE SEQUENCE [LARGE SCALE GENOMIC DNA]</scope>
    <source>
        <strain evidence="5 6">DC25W</strain>
    </source>
</reference>
<dbReference type="EMBL" id="JAYGIM010000019">
    <property type="protein sequence ID" value="MEA5429233.1"/>
    <property type="molecule type" value="Genomic_DNA"/>
</dbReference>
<gene>
    <name evidence="5" type="ORF">VB798_21760</name>
</gene>
<dbReference type="InterPro" id="IPR002577">
    <property type="entry name" value="HTH_HxlR"/>
</dbReference>
<name>A0ABU5SPP9_9BACT</name>
<dbReference type="PANTHER" id="PTHR33204">
    <property type="entry name" value="TRANSCRIPTIONAL REGULATOR, MARR FAMILY"/>
    <property type="match status" value="1"/>
</dbReference>
<feature type="domain" description="HTH hxlR-type" evidence="4">
    <location>
        <begin position="11"/>
        <end position="109"/>
    </location>
</feature>
<dbReference type="PANTHER" id="PTHR33204:SF29">
    <property type="entry name" value="TRANSCRIPTIONAL REGULATOR"/>
    <property type="match status" value="1"/>
</dbReference>
<comment type="caution">
    <text evidence="5">The sequence shown here is derived from an EMBL/GenBank/DDBJ whole genome shotgun (WGS) entry which is preliminary data.</text>
</comment>
<evidence type="ECO:0000259" key="4">
    <source>
        <dbReference type="PROSITE" id="PS51118"/>
    </source>
</evidence>
<evidence type="ECO:0000256" key="1">
    <source>
        <dbReference type="ARBA" id="ARBA00023015"/>
    </source>
</evidence>
<sequence>MRDERFSAAECPMTRAMASLGSKWKPIILHSIHSRKVRFGQLDAIIPLITRKVLTQQLNELEEDGILLREEYAELPPRVEYSLTEKGLALLPILKSICDWNVIYENTKMCDLKKQQREADKQKRKKASV</sequence>
<dbReference type="Pfam" id="PF01638">
    <property type="entry name" value="HxlR"/>
    <property type="match status" value="1"/>
</dbReference>
<dbReference type="Gene3D" id="1.10.10.10">
    <property type="entry name" value="Winged helix-like DNA-binding domain superfamily/Winged helix DNA-binding domain"/>
    <property type="match status" value="1"/>
</dbReference>
<protein>
    <submittedName>
        <fullName evidence="5">Helix-turn-helix domain-containing protein</fullName>
    </submittedName>
</protein>
<keyword evidence="2" id="KW-0238">DNA-binding</keyword>
<dbReference type="InterPro" id="IPR036388">
    <property type="entry name" value="WH-like_DNA-bd_sf"/>
</dbReference>
<dbReference type="RefSeq" id="WP_323689357.1">
    <property type="nucleotide sequence ID" value="NZ_JAYGIM010000019.1"/>
</dbReference>